<dbReference type="STRING" id="583356.Igag_0178"/>
<dbReference type="GO" id="GO:0032259">
    <property type="term" value="P:methylation"/>
    <property type="evidence" value="ECO:0007669"/>
    <property type="project" value="UniProtKB-KW"/>
</dbReference>
<dbReference type="Proteomes" id="UP000001304">
    <property type="component" value="Chromosome"/>
</dbReference>
<keyword evidence="3 6" id="KW-0489">Methyltransferase</keyword>
<evidence type="ECO:0000256" key="3">
    <source>
        <dbReference type="ARBA" id="ARBA00022603"/>
    </source>
</evidence>
<dbReference type="EMBL" id="CP002098">
    <property type="protein sequence ID" value="ADM27029.1"/>
    <property type="molecule type" value="Genomic_DNA"/>
</dbReference>
<dbReference type="PANTHER" id="PTHR47816">
    <property type="entry name" value="RIBOSOMAL RNA SMALL SUBUNIT METHYLTRANSFERASE C"/>
    <property type="match status" value="1"/>
</dbReference>
<dbReference type="InterPro" id="IPR007848">
    <property type="entry name" value="Small_mtfrase_dom"/>
</dbReference>
<reference evidence="6 7" key="1">
    <citation type="journal article" date="2010" name="Stand. Genomic Sci.">
        <title>Complete genome sequence of Ignisphaera aggregans type strain (AQ1.S1).</title>
        <authorList>
            <person name="Goker M."/>
            <person name="Held B."/>
            <person name="Lapidus A."/>
            <person name="Nolan M."/>
            <person name="Spring S."/>
            <person name="Yasawong M."/>
            <person name="Lucas S."/>
            <person name="Glavina Del Rio T."/>
            <person name="Tice H."/>
            <person name="Cheng J.F."/>
            <person name="Goodwin L."/>
            <person name="Tapia R."/>
            <person name="Pitluck S."/>
            <person name="Liolios K."/>
            <person name="Ivanova N."/>
            <person name="Mavromatis K."/>
            <person name="Mikhailova N."/>
            <person name="Pati A."/>
            <person name="Chen A."/>
            <person name="Palaniappan K."/>
            <person name="Brambilla E."/>
            <person name="Land M."/>
            <person name="Hauser L."/>
            <person name="Chang Y.J."/>
            <person name="Jeffries C.D."/>
            <person name="Brettin T."/>
            <person name="Detter J.C."/>
            <person name="Han C."/>
            <person name="Rohde M."/>
            <person name="Sikorski J."/>
            <person name="Woyke T."/>
            <person name="Bristow J."/>
            <person name="Eisen J.A."/>
            <person name="Markowitz V."/>
            <person name="Hugenholtz P."/>
            <person name="Kyrpides N.C."/>
            <person name="Klenk H.P."/>
        </authorList>
    </citation>
    <scope>NUCLEOTIDE SEQUENCE [LARGE SCALE GENOMIC DNA]</scope>
    <source>
        <strain evidence="7">DSM 17230 / JCM 13409 / AQ1.S1</strain>
    </source>
</reference>
<keyword evidence="1" id="KW-0963">Cytoplasm</keyword>
<evidence type="ECO:0000256" key="2">
    <source>
        <dbReference type="ARBA" id="ARBA00022552"/>
    </source>
</evidence>
<dbReference type="PROSITE" id="PS00092">
    <property type="entry name" value="N6_MTASE"/>
    <property type="match status" value="1"/>
</dbReference>
<dbReference type="AlphaFoldDB" id="E0SQ79"/>
<dbReference type="BioCyc" id="IAGG583356:GHAH-189-MONOMER"/>
<evidence type="ECO:0000313" key="6">
    <source>
        <dbReference type="EMBL" id="ADM27029.1"/>
    </source>
</evidence>
<keyword evidence="7" id="KW-1185">Reference proteome</keyword>
<dbReference type="GO" id="GO:0003676">
    <property type="term" value="F:nucleic acid binding"/>
    <property type="evidence" value="ECO:0007669"/>
    <property type="project" value="InterPro"/>
</dbReference>
<name>E0SQ79_IGNAA</name>
<keyword evidence="4 6" id="KW-0808">Transferase</keyword>
<dbReference type="Gene3D" id="3.40.50.150">
    <property type="entry name" value="Vaccinia Virus protein VP39"/>
    <property type="match status" value="1"/>
</dbReference>
<dbReference type="PANTHER" id="PTHR47816:SF4">
    <property type="entry name" value="RIBOSOMAL RNA SMALL SUBUNIT METHYLTRANSFERASE C"/>
    <property type="match status" value="1"/>
</dbReference>
<keyword evidence="2" id="KW-0698">rRNA processing</keyword>
<dbReference type="CDD" id="cd02440">
    <property type="entry name" value="AdoMet_MTases"/>
    <property type="match status" value="1"/>
</dbReference>
<dbReference type="HOGENOM" id="CLU_018398_7_2_2"/>
<accession>E0SQ79</accession>
<proteinExistence type="predicted"/>
<dbReference type="Pfam" id="PF05175">
    <property type="entry name" value="MTS"/>
    <property type="match status" value="1"/>
</dbReference>
<evidence type="ECO:0000256" key="1">
    <source>
        <dbReference type="ARBA" id="ARBA00022490"/>
    </source>
</evidence>
<evidence type="ECO:0000259" key="5">
    <source>
        <dbReference type="Pfam" id="PF05175"/>
    </source>
</evidence>
<dbReference type="GO" id="GO:0006364">
    <property type="term" value="P:rRNA processing"/>
    <property type="evidence" value="ECO:0007669"/>
    <property type="project" value="UniProtKB-KW"/>
</dbReference>
<dbReference type="SUPFAM" id="SSF53335">
    <property type="entry name" value="S-adenosyl-L-methionine-dependent methyltransferases"/>
    <property type="match status" value="1"/>
</dbReference>
<organism evidence="6 7">
    <name type="scientific">Ignisphaera aggregans (strain DSM 17230 / JCM 13409 / AQ1.S1)</name>
    <dbReference type="NCBI Taxonomy" id="583356"/>
    <lineage>
        <taxon>Archaea</taxon>
        <taxon>Thermoproteota</taxon>
        <taxon>Thermoprotei</taxon>
        <taxon>Desulfurococcales</taxon>
        <taxon>Desulfurococcaceae</taxon>
        <taxon>Ignisphaera</taxon>
    </lineage>
</organism>
<dbReference type="InterPro" id="IPR029063">
    <property type="entry name" value="SAM-dependent_MTases_sf"/>
</dbReference>
<evidence type="ECO:0000313" key="7">
    <source>
        <dbReference type="Proteomes" id="UP000001304"/>
    </source>
</evidence>
<sequence length="198" mass="22567">MEHYYVSKKNRSSQYMLISDYIRGLTVEFEVIPGLFSYRQIDEGTRLLIENLEIPSEGRVLDLGCGYGAIGIVVALLNPKLEVYMVDINREAVRLAERNVIRNKIDPQRIKIFQGNLYEPVKDILFNAIYSNPPYSAGSQVIEELITQAPQHLKTAGIIQIVARKGAEKVYKLMKETFGNVETVASKRGYKVFKSYKE</sequence>
<feature type="domain" description="Methyltransferase small" evidence="5">
    <location>
        <begin position="28"/>
        <end position="194"/>
    </location>
</feature>
<evidence type="ECO:0000256" key="4">
    <source>
        <dbReference type="ARBA" id="ARBA00022679"/>
    </source>
</evidence>
<dbReference type="KEGG" id="iag:Igag_0178"/>
<dbReference type="GO" id="GO:0008757">
    <property type="term" value="F:S-adenosylmethionine-dependent methyltransferase activity"/>
    <property type="evidence" value="ECO:0007669"/>
    <property type="project" value="InterPro"/>
</dbReference>
<protein>
    <submittedName>
        <fullName evidence="6">Methyltransferase small</fullName>
    </submittedName>
</protein>
<gene>
    <name evidence="6" type="ordered locus">Igag_0178</name>
</gene>
<dbReference type="InterPro" id="IPR046977">
    <property type="entry name" value="RsmC/RlmG"/>
</dbReference>
<dbReference type="InterPro" id="IPR002052">
    <property type="entry name" value="DNA_methylase_N6_adenine_CS"/>
</dbReference>